<dbReference type="Proteomes" id="UP000261540">
    <property type="component" value="Unplaced"/>
</dbReference>
<evidence type="ECO:0000256" key="3">
    <source>
        <dbReference type="ARBA" id="ARBA00011738"/>
    </source>
</evidence>
<dbReference type="GO" id="GO:0005765">
    <property type="term" value="C:lysosomal membrane"/>
    <property type="evidence" value="ECO:0007669"/>
    <property type="project" value="TreeGrafter"/>
</dbReference>
<feature type="transmembrane region" description="Helical" evidence="22">
    <location>
        <begin position="123"/>
        <end position="144"/>
    </location>
</feature>
<keyword evidence="25" id="KW-1185">Reference proteome</keyword>
<dbReference type="KEGG" id="pki:111840645"/>
<comment type="cofactor">
    <cofactor evidence="1">
        <name>heme b</name>
        <dbReference type="ChEBI" id="CHEBI:60344"/>
    </cofactor>
</comment>
<comment type="subcellular location">
    <subcellularLocation>
        <location evidence="2">Apical cell membrane</location>
        <topology evidence="2">Multi-pass membrane protein</topology>
    </subcellularLocation>
</comment>
<keyword evidence="7 22" id="KW-0812">Transmembrane</keyword>
<name>A0A3B3RVQ6_9TELE</name>
<evidence type="ECO:0000256" key="11">
    <source>
        <dbReference type="ARBA" id="ARBA00022989"/>
    </source>
</evidence>
<keyword evidence="9" id="KW-1278">Translocase</keyword>
<evidence type="ECO:0000256" key="13">
    <source>
        <dbReference type="ARBA" id="ARBA00023004"/>
    </source>
</evidence>
<dbReference type="Pfam" id="PF03188">
    <property type="entry name" value="Cytochrom_B561"/>
    <property type="match status" value="1"/>
</dbReference>
<comment type="subunit">
    <text evidence="3">Homodimer.</text>
</comment>
<evidence type="ECO:0000256" key="21">
    <source>
        <dbReference type="SAM" id="MobiDB-lite"/>
    </source>
</evidence>
<evidence type="ECO:0000256" key="9">
    <source>
        <dbReference type="ARBA" id="ARBA00022967"/>
    </source>
</evidence>
<keyword evidence="6" id="KW-0349">Heme</keyword>
<evidence type="ECO:0000313" key="24">
    <source>
        <dbReference type="Ensembl" id="ENSPKIP00000021826.1"/>
    </source>
</evidence>
<dbReference type="Ensembl" id="ENSPKIT00000002470.1">
    <property type="protein sequence ID" value="ENSPKIP00000021826.1"/>
    <property type="gene ID" value="ENSPKIG00000006073.1"/>
</dbReference>
<keyword evidence="4" id="KW-0813">Transport</keyword>
<feature type="domain" description="Cytochrome b561" evidence="23">
    <location>
        <begin position="13"/>
        <end position="218"/>
    </location>
</feature>
<evidence type="ECO:0000256" key="19">
    <source>
        <dbReference type="ARBA" id="ARBA00048457"/>
    </source>
</evidence>
<evidence type="ECO:0000256" key="14">
    <source>
        <dbReference type="ARBA" id="ARBA00023136"/>
    </source>
</evidence>
<dbReference type="GO" id="GO:0140571">
    <property type="term" value="F:transmembrane ascorbate ferrireductase activity"/>
    <property type="evidence" value="ECO:0007669"/>
    <property type="project" value="UniProtKB-EC"/>
</dbReference>
<dbReference type="SMART" id="SM00665">
    <property type="entry name" value="B561"/>
    <property type="match status" value="1"/>
</dbReference>
<evidence type="ECO:0000256" key="6">
    <source>
        <dbReference type="ARBA" id="ARBA00022617"/>
    </source>
</evidence>
<dbReference type="CTD" id="79901"/>
<dbReference type="PROSITE" id="PS50939">
    <property type="entry name" value="CYTOCHROME_B561"/>
    <property type="match status" value="1"/>
</dbReference>
<dbReference type="PANTHER" id="PTHR10106:SF12">
    <property type="entry name" value="PLASMA MEMBRANE ASCORBATE-DEPENDENT REDUCTASE CYBRD1"/>
    <property type="match status" value="1"/>
</dbReference>
<dbReference type="EC" id="7.2.1.3" evidence="15"/>
<feature type="region of interest" description="Disordered" evidence="21">
    <location>
        <begin position="226"/>
        <end position="275"/>
    </location>
</feature>
<dbReference type="GO" id="GO:0046872">
    <property type="term" value="F:metal ion binding"/>
    <property type="evidence" value="ECO:0007669"/>
    <property type="project" value="UniProtKB-KW"/>
</dbReference>
<keyword evidence="13" id="KW-0408">Iron</keyword>
<organism evidence="24 25">
    <name type="scientific">Paramormyrops kingsleyae</name>
    <dbReference type="NCBI Taxonomy" id="1676925"/>
    <lineage>
        <taxon>Eukaryota</taxon>
        <taxon>Metazoa</taxon>
        <taxon>Chordata</taxon>
        <taxon>Craniata</taxon>
        <taxon>Vertebrata</taxon>
        <taxon>Euteleostomi</taxon>
        <taxon>Actinopterygii</taxon>
        <taxon>Neopterygii</taxon>
        <taxon>Teleostei</taxon>
        <taxon>Osteoglossocephala</taxon>
        <taxon>Osteoglossomorpha</taxon>
        <taxon>Osteoglossiformes</taxon>
        <taxon>Mormyridae</taxon>
        <taxon>Paramormyrops</taxon>
    </lineage>
</organism>
<evidence type="ECO:0000256" key="18">
    <source>
        <dbReference type="ARBA" id="ARBA00047447"/>
    </source>
</evidence>
<evidence type="ECO:0000256" key="5">
    <source>
        <dbReference type="ARBA" id="ARBA00022475"/>
    </source>
</evidence>
<keyword evidence="5" id="KW-1003">Cell membrane</keyword>
<feature type="transmembrane region" description="Helical" evidence="22">
    <location>
        <begin position="156"/>
        <end position="176"/>
    </location>
</feature>
<keyword evidence="11 22" id="KW-1133">Transmembrane helix</keyword>
<dbReference type="PANTHER" id="PTHR10106">
    <property type="entry name" value="CYTOCHROME B561-RELATED"/>
    <property type="match status" value="1"/>
</dbReference>
<dbReference type="AlphaFoldDB" id="A0A3B3RVQ6"/>
<evidence type="ECO:0000256" key="7">
    <source>
        <dbReference type="ARBA" id="ARBA00022692"/>
    </source>
</evidence>
<accession>A0A3B3RVQ6</accession>
<feature type="transmembrane region" description="Helical" evidence="22">
    <location>
        <begin position="82"/>
        <end position="103"/>
    </location>
</feature>
<keyword evidence="14 22" id="KW-0472">Membrane</keyword>
<evidence type="ECO:0000256" key="1">
    <source>
        <dbReference type="ARBA" id="ARBA00001970"/>
    </source>
</evidence>
<dbReference type="FunFam" id="1.20.120.1770:FF:000001">
    <property type="entry name" value="Cytochrome b reductase 1"/>
    <property type="match status" value="1"/>
</dbReference>
<reference evidence="24" key="2">
    <citation type="submission" date="2025-09" db="UniProtKB">
        <authorList>
            <consortium name="Ensembl"/>
        </authorList>
    </citation>
    <scope>IDENTIFICATION</scope>
</reference>
<feature type="transmembrane region" description="Helical" evidence="22">
    <location>
        <begin position="7"/>
        <end position="30"/>
    </location>
</feature>
<evidence type="ECO:0000256" key="20">
    <source>
        <dbReference type="ARBA" id="ARBA00049459"/>
    </source>
</evidence>
<dbReference type="STRING" id="1676925.ENSPKIP00000021826"/>
<evidence type="ECO:0000259" key="23">
    <source>
        <dbReference type="PROSITE" id="PS50939"/>
    </source>
</evidence>
<keyword evidence="12" id="KW-0560">Oxidoreductase</keyword>
<evidence type="ECO:0000256" key="12">
    <source>
        <dbReference type="ARBA" id="ARBA00023002"/>
    </source>
</evidence>
<dbReference type="InterPro" id="IPR043205">
    <property type="entry name" value="CYB561/CYBRD1-like"/>
</dbReference>
<dbReference type="GO" id="GO:0016324">
    <property type="term" value="C:apical plasma membrane"/>
    <property type="evidence" value="ECO:0007669"/>
    <property type="project" value="UniProtKB-SubCell"/>
</dbReference>
<sequence length="275" mass="30771">MENYRLFLLFLIAALAVGFTSVVFVLRWVFYFKEGLAWDGGLAEFNWHPVLILTGFIYIQGIAIVVYRLPWTWRCSKLMMKFIHAGLHSLAFILVVIALVAVFDFHNEKRIPNMYSLHSWVGLAAVVLYALQLVLGLCVYLIPVTPLYLRAAFMPLHIYSGLFIFSSAIATSLMGITEKLIFGLKDPKYSDSPAEATFVNVLGVLLTLFGALILWLTTHPSWKRPGEHQQQSRLSEQEASADLPVGSTLSTLGSTDKEACCDTQKRHCEPDGPGQ</sequence>
<feature type="compositionally biased region" description="Basic and acidic residues" evidence="21">
    <location>
        <begin position="255"/>
        <end position="275"/>
    </location>
</feature>
<keyword evidence="8" id="KW-0479">Metal-binding</keyword>
<dbReference type="OrthoDB" id="907479at2759"/>
<evidence type="ECO:0000256" key="15">
    <source>
        <dbReference type="ARBA" id="ARBA00024225"/>
    </source>
</evidence>
<comment type="catalytic activity">
    <reaction evidence="19">
        <text>Fe(3+)(out) + L-ascorbate(in) = monodehydro-L-ascorbate radical(in) + Fe(2+)(out) + H(+)</text>
        <dbReference type="Rhea" id="RHEA:30403"/>
        <dbReference type="ChEBI" id="CHEBI:15378"/>
        <dbReference type="ChEBI" id="CHEBI:29033"/>
        <dbReference type="ChEBI" id="CHEBI:29034"/>
        <dbReference type="ChEBI" id="CHEBI:38290"/>
        <dbReference type="ChEBI" id="CHEBI:59513"/>
        <dbReference type="EC" id="7.2.1.3"/>
    </reaction>
    <physiologicalReaction direction="left-to-right" evidence="19">
        <dbReference type="Rhea" id="RHEA:30404"/>
    </physiologicalReaction>
</comment>
<evidence type="ECO:0000256" key="8">
    <source>
        <dbReference type="ARBA" id="ARBA00022723"/>
    </source>
</evidence>
<comment type="catalytic activity">
    <reaction evidence="18">
        <text>monodehydro-L-ascorbate radical(out) + L-ascorbate(in) = monodehydro-L-ascorbate radical(in) + L-ascorbate(out)</text>
        <dbReference type="Rhea" id="RHEA:66524"/>
        <dbReference type="ChEBI" id="CHEBI:38290"/>
        <dbReference type="ChEBI" id="CHEBI:59513"/>
    </reaction>
    <physiologicalReaction direction="left-to-right" evidence="18">
        <dbReference type="Rhea" id="RHEA:66525"/>
    </physiologicalReaction>
</comment>
<comment type="catalytic activity">
    <reaction evidence="20">
        <text>Cu(2+)(out) + L-ascorbate(in) = Cu(+)(out) + monodehydro-L-ascorbate radical(in) + H(+)</text>
        <dbReference type="Rhea" id="RHEA:66656"/>
        <dbReference type="ChEBI" id="CHEBI:15378"/>
        <dbReference type="ChEBI" id="CHEBI:29036"/>
        <dbReference type="ChEBI" id="CHEBI:38290"/>
        <dbReference type="ChEBI" id="CHEBI:49552"/>
        <dbReference type="ChEBI" id="CHEBI:59513"/>
    </reaction>
    <physiologicalReaction direction="left-to-right" evidence="20">
        <dbReference type="Rhea" id="RHEA:66657"/>
    </physiologicalReaction>
</comment>
<dbReference type="Gene3D" id="1.20.120.1770">
    <property type="match status" value="1"/>
</dbReference>
<dbReference type="InterPro" id="IPR006593">
    <property type="entry name" value="Cyt_b561/ferric_Rdtase_TM"/>
</dbReference>
<feature type="compositionally biased region" description="Polar residues" evidence="21">
    <location>
        <begin position="228"/>
        <end position="238"/>
    </location>
</feature>
<evidence type="ECO:0000256" key="22">
    <source>
        <dbReference type="SAM" id="Phobius"/>
    </source>
</evidence>
<evidence type="ECO:0000313" key="25">
    <source>
        <dbReference type="Proteomes" id="UP000261540"/>
    </source>
</evidence>
<protein>
    <recommendedName>
        <fullName evidence="16">Plasma membrane ascorbate-dependent reductase CYBRD1</fullName>
        <ecNumber evidence="15">7.2.1.3</ecNumber>
    </recommendedName>
    <alternativeName>
        <fullName evidence="17">Cytochrome b reductase 1</fullName>
    </alternativeName>
</protein>
<evidence type="ECO:0000256" key="17">
    <source>
        <dbReference type="ARBA" id="ARBA00031718"/>
    </source>
</evidence>
<dbReference type="GeneTree" id="ENSGT00950000183197"/>
<keyword evidence="10" id="KW-0249">Electron transport</keyword>
<evidence type="ECO:0000256" key="4">
    <source>
        <dbReference type="ARBA" id="ARBA00022448"/>
    </source>
</evidence>
<proteinExistence type="predicted"/>
<feature type="transmembrane region" description="Helical" evidence="22">
    <location>
        <begin position="196"/>
        <end position="216"/>
    </location>
</feature>
<evidence type="ECO:0000256" key="16">
    <source>
        <dbReference type="ARBA" id="ARBA00024244"/>
    </source>
</evidence>
<reference evidence="24" key="1">
    <citation type="submission" date="2025-08" db="UniProtKB">
        <authorList>
            <consortium name="Ensembl"/>
        </authorList>
    </citation>
    <scope>IDENTIFICATION</scope>
</reference>
<evidence type="ECO:0000256" key="2">
    <source>
        <dbReference type="ARBA" id="ARBA00004424"/>
    </source>
</evidence>
<evidence type="ECO:0000256" key="10">
    <source>
        <dbReference type="ARBA" id="ARBA00022982"/>
    </source>
</evidence>
<feature type="transmembrane region" description="Helical" evidence="22">
    <location>
        <begin position="50"/>
        <end position="70"/>
    </location>
</feature>